<dbReference type="RefSeq" id="WP_176621988.1">
    <property type="nucleotide sequence ID" value="NZ_JABXXQ010000023.1"/>
</dbReference>
<dbReference type="SMART" id="SM00260">
    <property type="entry name" value="CheW"/>
    <property type="match status" value="1"/>
</dbReference>
<sequence length="157" mass="16794">MTNDLAFAGQRQGLMLMAFRVGAQEFCIDIMTVRELRGWTPATAIPHAPAFVSGVINLRGAVLPIVDLARRLGLAESAPSARHVVIVAQIGSQTIGLLVDAVSDILTVDETLIQATPDVAVSEQIRMFVEGLLPVEGRMISLLNLDRVLPSNIPEAA</sequence>
<protein>
    <submittedName>
        <fullName evidence="2 3">Chemotaxis protein CheW</fullName>
    </submittedName>
</protein>
<dbReference type="Proteomes" id="UP000557688">
    <property type="component" value="Unassembled WGS sequence"/>
</dbReference>
<accession>A0A850NHC2</accession>
<comment type="caution">
    <text evidence="3">The sequence shown here is derived from an EMBL/GenBank/DDBJ whole genome shotgun (WGS) entry which is preliminary data.</text>
</comment>
<name>A0A850NHC2_9PROT</name>
<organism evidence="3 5">
    <name type="scientific">Endobacter medicaginis</name>
    <dbReference type="NCBI Taxonomy" id="1181271"/>
    <lineage>
        <taxon>Bacteria</taxon>
        <taxon>Pseudomonadati</taxon>
        <taxon>Pseudomonadota</taxon>
        <taxon>Alphaproteobacteria</taxon>
        <taxon>Acetobacterales</taxon>
        <taxon>Acetobacteraceae</taxon>
        <taxon>Endobacter</taxon>
    </lineage>
</organism>
<reference evidence="3 5" key="1">
    <citation type="submission" date="2020-06" db="EMBL/GenBank/DDBJ databases">
        <title>Description of novel acetic acid bacteria.</title>
        <authorList>
            <person name="Sombolestani A."/>
        </authorList>
    </citation>
    <scope>NUCLEOTIDE SEQUENCE [LARGE SCALE GENOMIC DNA]</scope>
    <source>
        <strain evidence="3 5">LMG 26838</strain>
    </source>
</reference>
<dbReference type="Gene3D" id="2.40.50.180">
    <property type="entry name" value="CheA-289, Domain 4"/>
    <property type="match status" value="1"/>
</dbReference>
<dbReference type="Proteomes" id="UP000565205">
    <property type="component" value="Unassembled WGS sequence"/>
</dbReference>
<evidence type="ECO:0000313" key="2">
    <source>
        <dbReference type="EMBL" id="MBB3173004.1"/>
    </source>
</evidence>
<dbReference type="InterPro" id="IPR002545">
    <property type="entry name" value="CheW-lke_dom"/>
</dbReference>
<feature type="domain" description="CheW-like" evidence="1">
    <location>
        <begin position="13"/>
        <end position="154"/>
    </location>
</feature>
<dbReference type="GO" id="GO:0005829">
    <property type="term" value="C:cytosol"/>
    <property type="evidence" value="ECO:0007669"/>
    <property type="project" value="TreeGrafter"/>
</dbReference>
<proteinExistence type="predicted"/>
<dbReference type="EMBL" id="JACHXV010000003">
    <property type="protein sequence ID" value="MBB3173004.1"/>
    <property type="molecule type" value="Genomic_DNA"/>
</dbReference>
<gene>
    <name evidence="2" type="ORF">FHR90_000822</name>
    <name evidence="3" type="ORF">HUK83_02760</name>
</gene>
<dbReference type="CDD" id="cd00732">
    <property type="entry name" value="CheW"/>
    <property type="match status" value="1"/>
</dbReference>
<keyword evidence="4" id="KW-1185">Reference proteome</keyword>
<dbReference type="GO" id="GO:0006935">
    <property type="term" value="P:chemotaxis"/>
    <property type="evidence" value="ECO:0007669"/>
    <property type="project" value="InterPro"/>
</dbReference>
<dbReference type="PANTHER" id="PTHR22617">
    <property type="entry name" value="CHEMOTAXIS SENSOR HISTIDINE KINASE-RELATED"/>
    <property type="match status" value="1"/>
</dbReference>
<dbReference type="AlphaFoldDB" id="A0A850NHC2"/>
<dbReference type="EMBL" id="JABXXQ010000023">
    <property type="protein sequence ID" value="NVN29261.1"/>
    <property type="molecule type" value="Genomic_DNA"/>
</dbReference>
<dbReference type="PANTHER" id="PTHR22617:SF23">
    <property type="entry name" value="CHEMOTAXIS PROTEIN CHEW"/>
    <property type="match status" value="1"/>
</dbReference>
<dbReference type="InterPro" id="IPR036061">
    <property type="entry name" value="CheW-like_dom_sf"/>
</dbReference>
<reference evidence="2 4" key="2">
    <citation type="submission" date="2020-08" db="EMBL/GenBank/DDBJ databases">
        <title>Genomic Encyclopedia of Type Strains, Phase III (KMG-III): the genomes of soil and plant-associated and newly described type strains.</title>
        <authorList>
            <person name="Whitman W."/>
        </authorList>
    </citation>
    <scope>NUCLEOTIDE SEQUENCE [LARGE SCALE GENOMIC DNA]</scope>
    <source>
        <strain evidence="2 4">CECT 8088</strain>
    </source>
</reference>
<dbReference type="PROSITE" id="PS50851">
    <property type="entry name" value="CHEW"/>
    <property type="match status" value="1"/>
</dbReference>
<evidence type="ECO:0000313" key="4">
    <source>
        <dbReference type="Proteomes" id="UP000557688"/>
    </source>
</evidence>
<dbReference type="GO" id="GO:0007165">
    <property type="term" value="P:signal transduction"/>
    <property type="evidence" value="ECO:0007669"/>
    <property type="project" value="InterPro"/>
</dbReference>
<dbReference type="SUPFAM" id="SSF50341">
    <property type="entry name" value="CheW-like"/>
    <property type="match status" value="1"/>
</dbReference>
<evidence type="ECO:0000313" key="3">
    <source>
        <dbReference type="EMBL" id="NVN29261.1"/>
    </source>
</evidence>
<evidence type="ECO:0000313" key="5">
    <source>
        <dbReference type="Proteomes" id="UP000565205"/>
    </source>
</evidence>
<dbReference type="InterPro" id="IPR039315">
    <property type="entry name" value="CheW"/>
</dbReference>
<dbReference type="Gene3D" id="2.30.30.40">
    <property type="entry name" value="SH3 Domains"/>
    <property type="match status" value="1"/>
</dbReference>
<evidence type="ECO:0000259" key="1">
    <source>
        <dbReference type="PROSITE" id="PS50851"/>
    </source>
</evidence>
<dbReference type="Pfam" id="PF01584">
    <property type="entry name" value="CheW"/>
    <property type="match status" value="1"/>
</dbReference>